<protein>
    <submittedName>
        <fullName evidence="1">Uncharacterized protein</fullName>
    </submittedName>
</protein>
<name>A0ACC3CV24_9PEZI</name>
<comment type="caution">
    <text evidence="1">The sequence shown here is derived from an EMBL/GenBank/DDBJ whole genome shotgun (WGS) entry which is preliminary data.</text>
</comment>
<accession>A0ACC3CV24</accession>
<evidence type="ECO:0000313" key="2">
    <source>
        <dbReference type="Proteomes" id="UP001186974"/>
    </source>
</evidence>
<dbReference type="EMBL" id="JAWDJW010011175">
    <property type="protein sequence ID" value="KAK3044987.1"/>
    <property type="molecule type" value="Genomic_DNA"/>
</dbReference>
<keyword evidence="2" id="KW-1185">Reference proteome</keyword>
<organism evidence="1 2">
    <name type="scientific">Coniosporium uncinatum</name>
    <dbReference type="NCBI Taxonomy" id="93489"/>
    <lineage>
        <taxon>Eukaryota</taxon>
        <taxon>Fungi</taxon>
        <taxon>Dikarya</taxon>
        <taxon>Ascomycota</taxon>
        <taxon>Pezizomycotina</taxon>
        <taxon>Dothideomycetes</taxon>
        <taxon>Dothideomycetes incertae sedis</taxon>
        <taxon>Coniosporium</taxon>
    </lineage>
</organism>
<evidence type="ECO:0000313" key="1">
    <source>
        <dbReference type="EMBL" id="KAK3044987.1"/>
    </source>
</evidence>
<reference evidence="1" key="1">
    <citation type="submission" date="2024-09" db="EMBL/GenBank/DDBJ databases">
        <title>Black Yeasts Isolated from many extreme environments.</title>
        <authorList>
            <person name="Coleine C."/>
            <person name="Stajich J.E."/>
            <person name="Selbmann L."/>
        </authorList>
    </citation>
    <scope>NUCLEOTIDE SEQUENCE</scope>
    <source>
        <strain evidence="1">CCFEE 5737</strain>
    </source>
</reference>
<proteinExistence type="predicted"/>
<gene>
    <name evidence="1" type="ORF">LTS18_014860</name>
</gene>
<dbReference type="Proteomes" id="UP001186974">
    <property type="component" value="Unassembled WGS sequence"/>
</dbReference>
<sequence>MLPKEERKATLLRLYNDETPLIDHSQNRHDKPNGTGPPARKNSSSPERLTASAREGAALSLDDALDGAAQDDDDEDGSAPVDAESGPITVDGALDPELDVAEAAPSASLAVTEEGQMQTDDAIKAAAQQKLDNEAKIPAERLHEDDSFNQTV</sequence>